<reference evidence="4 5" key="1">
    <citation type="submission" date="2023-11" db="EMBL/GenBank/DDBJ databases">
        <authorList>
            <person name="Okamura Y."/>
        </authorList>
    </citation>
    <scope>NUCLEOTIDE SEQUENCE [LARGE SCALE GENOMIC DNA]</scope>
</reference>
<evidence type="ECO:0000313" key="5">
    <source>
        <dbReference type="Proteomes" id="UP001497472"/>
    </source>
</evidence>
<dbReference type="InterPro" id="IPR041515">
    <property type="entry name" value="PPAF-2-like_Clip"/>
</dbReference>
<organism evidence="4 5">
    <name type="scientific">Leptosia nina</name>
    <dbReference type="NCBI Taxonomy" id="320188"/>
    <lineage>
        <taxon>Eukaryota</taxon>
        <taxon>Metazoa</taxon>
        <taxon>Ecdysozoa</taxon>
        <taxon>Arthropoda</taxon>
        <taxon>Hexapoda</taxon>
        <taxon>Insecta</taxon>
        <taxon>Pterygota</taxon>
        <taxon>Neoptera</taxon>
        <taxon>Endopterygota</taxon>
        <taxon>Lepidoptera</taxon>
        <taxon>Glossata</taxon>
        <taxon>Ditrysia</taxon>
        <taxon>Papilionoidea</taxon>
        <taxon>Pieridae</taxon>
        <taxon>Pierinae</taxon>
        <taxon>Leptosia</taxon>
    </lineage>
</organism>
<evidence type="ECO:0000313" key="4">
    <source>
        <dbReference type="EMBL" id="CAK1553823.1"/>
    </source>
</evidence>
<dbReference type="Proteomes" id="UP001497472">
    <property type="component" value="Unassembled WGS sequence"/>
</dbReference>
<accession>A0AAV1JW88</accession>
<comment type="caution">
    <text evidence="4">The sequence shown here is derived from an EMBL/GenBank/DDBJ whole genome shotgun (WGS) entry which is preliminary data.</text>
</comment>
<feature type="compositionally biased region" description="Polar residues" evidence="1">
    <location>
        <begin position="89"/>
        <end position="98"/>
    </location>
</feature>
<protein>
    <recommendedName>
        <fullName evidence="3">PPAF-2-like Clip domain-containing protein</fullName>
    </recommendedName>
</protein>
<sequence length="226" mass="24740">MELRVHKLLVLLLALSCTPSTNCLDADDLLDYVKNQNARNSEYNSDGDRNSNGRNLNLTPARKRLNLTPTGSQGRPNLTPSGEKKRPNLTPSQGSSNAPCITKKGFPGECVSYYLCSEGGTIVEDGTDLLDVRADTCTHYLYVCCHIDQVQSDEDKEDDISDDILHFDAPNTTPHAPASPTESPQQSEYSPMSPGETVPTDKSFSSTLGHTRPPPGFRIHYTSDLI</sequence>
<keyword evidence="2" id="KW-0732">Signal</keyword>
<feature type="compositionally biased region" description="Polar residues" evidence="1">
    <location>
        <begin position="67"/>
        <end position="80"/>
    </location>
</feature>
<feature type="compositionally biased region" description="Polar residues" evidence="1">
    <location>
        <begin position="200"/>
        <end position="209"/>
    </location>
</feature>
<evidence type="ECO:0000259" key="3">
    <source>
        <dbReference type="Pfam" id="PF18322"/>
    </source>
</evidence>
<dbReference type="AlphaFoldDB" id="A0AAV1JW88"/>
<name>A0AAV1JW88_9NEOP</name>
<dbReference type="EMBL" id="CAVLEF010000240">
    <property type="protein sequence ID" value="CAK1553823.1"/>
    <property type="molecule type" value="Genomic_DNA"/>
</dbReference>
<gene>
    <name evidence="4" type="ORF">LNINA_LOCUS12791</name>
</gene>
<feature type="signal peptide" evidence="2">
    <location>
        <begin position="1"/>
        <end position="23"/>
    </location>
</feature>
<proteinExistence type="predicted"/>
<evidence type="ECO:0000256" key="1">
    <source>
        <dbReference type="SAM" id="MobiDB-lite"/>
    </source>
</evidence>
<feature type="chain" id="PRO_5043785289" description="PPAF-2-like Clip domain-containing protein" evidence="2">
    <location>
        <begin position="24"/>
        <end position="226"/>
    </location>
</feature>
<feature type="region of interest" description="Disordered" evidence="1">
    <location>
        <begin position="40"/>
        <end position="98"/>
    </location>
</feature>
<feature type="region of interest" description="Disordered" evidence="1">
    <location>
        <begin position="164"/>
        <end position="226"/>
    </location>
</feature>
<feature type="compositionally biased region" description="Polar residues" evidence="1">
    <location>
        <begin position="170"/>
        <end position="190"/>
    </location>
</feature>
<keyword evidence="5" id="KW-1185">Reference proteome</keyword>
<feature type="domain" description="PPAF-2-like Clip" evidence="3">
    <location>
        <begin position="100"/>
        <end position="146"/>
    </location>
</feature>
<dbReference type="Pfam" id="PF18322">
    <property type="entry name" value="CLIP_1"/>
    <property type="match status" value="1"/>
</dbReference>
<evidence type="ECO:0000256" key="2">
    <source>
        <dbReference type="SAM" id="SignalP"/>
    </source>
</evidence>